<feature type="transmembrane region" description="Helical" evidence="7">
    <location>
        <begin position="90"/>
        <end position="112"/>
    </location>
</feature>
<keyword evidence="3" id="KW-1003">Cell membrane</keyword>
<feature type="non-terminal residue" evidence="11">
    <location>
        <position position="1"/>
    </location>
</feature>
<dbReference type="InterPro" id="IPR008276">
    <property type="entry name" value="C_nuclsd_transpt"/>
</dbReference>
<evidence type="ECO:0000256" key="2">
    <source>
        <dbReference type="ARBA" id="ARBA00009033"/>
    </source>
</evidence>
<feature type="transmembrane region" description="Helical" evidence="7">
    <location>
        <begin position="118"/>
        <end position="134"/>
    </location>
</feature>
<reference evidence="12" key="1">
    <citation type="submission" date="2022-10" db="EMBL/GenBank/DDBJ databases">
        <title>Genome assembly of Pristionchus species.</title>
        <authorList>
            <person name="Yoshida K."/>
            <person name="Sommer R.J."/>
        </authorList>
    </citation>
    <scope>NUCLEOTIDE SEQUENCE [LARGE SCALE GENOMIC DNA]</scope>
    <source>
        <strain evidence="12">RS5460</strain>
    </source>
</reference>
<dbReference type="PANTHER" id="PTHR10590">
    <property type="entry name" value="SODIUM/NUCLEOSIDE COTRANSPORTER"/>
    <property type="match status" value="1"/>
</dbReference>
<organism evidence="11 12">
    <name type="scientific">Pristionchus mayeri</name>
    <dbReference type="NCBI Taxonomy" id="1317129"/>
    <lineage>
        <taxon>Eukaryota</taxon>
        <taxon>Metazoa</taxon>
        <taxon>Ecdysozoa</taxon>
        <taxon>Nematoda</taxon>
        <taxon>Chromadorea</taxon>
        <taxon>Rhabditida</taxon>
        <taxon>Rhabditina</taxon>
        <taxon>Diplogasteromorpha</taxon>
        <taxon>Diplogasteroidea</taxon>
        <taxon>Neodiplogasteridae</taxon>
        <taxon>Pristionchus</taxon>
    </lineage>
</organism>
<feature type="domain" description="Concentrative nucleoside transporter N-terminal" evidence="8">
    <location>
        <begin position="124"/>
        <end position="194"/>
    </location>
</feature>
<keyword evidence="6 7" id="KW-0472">Membrane</keyword>
<feature type="transmembrane region" description="Helical" evidence="7">
    <location>
        <begin position="51"/>
        <end position="70"/>
    </location>
</feature>
<keyword evidence="12" id="KW-1185">Reference proteome</keyword>
<feature type="transmembrane region" description="Helical" evidence="7">
    <location>
        <begin position="512"/>
        <end position="532"/>
    </location>
</feature>
<evidence type="ECO:0000259" key="9">
    <source>
        <dbReference type="Pfam" id="PF07662"/>
    </source>
</evidence>
<dbReference type="Pfam" id="PF07670">
    <property type="entry name" value="Gate"/>
    <property type="match status" value="1"/>
</dbReference>
<evidence type="ECO:0000313" key="11">
    <source>
        <dbReference type="EMBL" id="GMR50999.1"/>
    </source>
</evidence>
<name>A0AAN5I494_9BILA</name>
<evidence type="ECO:0000256" key="6">
    <source>
        <dbReference type="ARBA" id="ARBA00023136"/>
    </source>
</evidence>
<dbReference type="Pfam" id="PF07662">
    <property type="entry name" value="Nucleos_tra2_C"/>
    <property type="match status" value="1"/>
</dbReference>
<feature type="transmembrane region" description="Helical" evidence="7">
    <location>
        <begin position="146"/>
        <end position="165"/>
    </location>
</feature>
<keyword evidence="5 7" id="KW-1133">Transmembrane helix</keyword>
<evidence type="ECO:0000259" key="10">
    <source>
        <dbReference type="Pfam" id="PF07670"/>
    </source>
</evidence>
<keyword evidence="4 7" id="KW-0812">Transmembrane</keyword>
<evidence type="ECO:0000256" key="5">
    <source>
        <dbReference type="ARBA" id="ARBA00022989"/>
    </source>
</evidence>
<feature type="transmembrane region" description="Helical" evidence="7">
    <location>
        <begin position="391"/>
        <end position="415"/>
    </location>
</feature>
<dbReference type="Proteomes" id="UP001328107">
    <property type="component" value="Unassembled WGS sequence"/>
</dbReference>
<evidence type="ECO:0000256" key="7">
    <source>
        <dbReference type="SAM" id="Phobius"/>
    </source>
</evidence>
<accession>A0AAN5I494</accession>
<evidence type="ECO:0000256" key="4">
    <source>
        <dbReference type="ARBA" id="ARBA00022692"/>
    </source>
</evidence>
<gene>
    <name evidence="11" type="ORF">PMAYCL1PPCAC_21194</name>
</gene>
<dbReference type="InterPro" id="IPR011657">
    <property type="entry name" value="CNT_C_dom"/>
</dbReference>
<dbReference type="GO" id="GO:0005415">
    <property type="term" value="F:nucleoside:sodium symporter activity"/>
    <property type="evidence" value="ECO:0007669"/>
    <property type="project" value="TreeGrafter"/>
</dbReference>
<comment type="similarity">
    <text evidence="2">Belongs to the concentrative nucleoside transporter (CNT) (TC 2.A.41) family.</text>
</comment>
<feature type="transmembrane region" description="Helical" evidence="7">
    <location>
        <begin position="284"/>
        <end position="306"/>
    </location>
</feature>
<feature type="transmembrane region" description="Helical" evidence="7">
    <location>
        <begin position="364"/>
        <end position="385"/>
    </location>
</feature>
<dbReference type="InterPro" id="IPR011642">
    <property type="entry name" value="Gate_dom"/>
</dbReference>
<feature type="transmembrane region" description="Helical" evidence="7">
    <location>
        <begin position="177"/>
        <end position="196"/>
    </location>
</feature>
<dbReference type="InterPro" id="IPR002668">
    <property type="entry name" value="CNT_N_dom"/>
</dbReference>
<dbReference type="Pfam" id="PF01773">
    <property type="entry name" value="Nucleos_tra2_N"/>
    <property type="match status" value="1"/>
</dbReference>
<evidence type="ECO:0000256" key="3">
    <source>
        <dbReference type="ARBA" id="ARBA00022475"/>
    </source>
</evidence>
<feature type="domain" description="Concentrative nucleoside transporter C-terminal" evidence="9">
    <location>
        <begin position="313"/>
        <end position="529"/>
    </location>
</feature>
<dbReference type="GO" id="GO:0005886">
    <property type="term" value="C:plasma membrane"/>
    <property type="evidence" value="ECO:0007669"/>
    <property type="project" value="UniProtKB-SubCell"/>
</dbReference>
<evidence type="ECO:0000313" key="12">
    <source>
        <dbReference type="Proteomes" id="UP001328107"/>
    </source>
</evidence>
<dbReference type="PANTHER" id="PTHR10590:SF4">
    <property type="entry name" value="SOLUTE CARRIER FAMILY 28 MEMBER 3"/>
    <property type="match status" value="1"/>
</dbReference>
<feature type="domain" description="Nucleoside transporter/FeoB GTPase Gate" evidence="10">
    <location>
        <begin position="211"/>
        <end position="307"/>
    </location>
</feature>
<feature type="transmembrane region" description="Helical" evidence="7">
    <location>
        <begin position="25"/>
        <end position="45"/>
    </location>
</feature>
<dbReference type="EMBL" id="BTRK01000005">
    <property type="protein sequence ID" value="GMR50999.1"/>
    <property type="molecule type" value="Genomic_DNA"/>
</dbReference>
<comment type="caution">
    <text evidence="11">The sequence shown here is derived from an EMBL/GenBank/DDBJ whole genome shotgun (WGS) entry which is preliminary data.</text>
</comment>
<feature type="transmembrane region" description="Helical" evidence="7">
    <location>
        <begin position="208"/>
        <end position="229"/>
    </location>
</feature>
<proteinExistence type="inferred from homology"/>
<comment type="subcellular location">
    <subcellularLocation>
        <location evidence="1">Cell membrane</location>
        <topology evidence="1">Multi-pass membrane protein</topology>
    </subcellularLocation>
</comment>
<protein>
    <recommendedName>
        <fullName evidence="13">Sodium/nucleoside cotransporter</fullName>
    </recommendedName>
</protein>
<sequence length="563" mass="61674">SSMRLPSPPSWWVVASEWAAERSGIIWAVLFMGWLHAWFIAAAIINFHMAIPLLVCLSLFWIYVIGVFVYSKISCGWWTHVEQFFDKRPWISTVVGLGSMVLLFAGLIVAAWGKWARMYSTGCLILLILLAVLGSEHPSRIKWRPVVSGILLQYVLAFIVLNWSYGQTAIAWAADNLVIFLGYAKVGTSFVFNYIPEPPDICGMDGPFSFTSLPIIVYFSALCAAWYYAGIIQWVLRRVSVVLQLVMGTTAAESLNAVASSFMGPTEAAVLMRYALPSMTQSEIVATMAVGFSMISGSLFATYISFGACAPLLLAANVMSAPATLVISKIWHPETQQSRQKDMDEFEFPPCEDASLLQAISNGAYAAVEVVLAIIANLIVYLAMVQLVDSAIQFLASLVGVEGFTFEVLMGYLFFPLAFIMGSSNQPNWDDYIDETLKVAQLIGSKTVLNEFIAYQQMQGMLLRGELHARGQMIAVFALCGYSNPSNIGSVLAQFVAMCPKKSKGIIPAAKAGFYIGSLACFMTACVAGSLIDDGQPCMPDNPDDTCLNLQDVVNYFNRTMPT</sequence>
<evidence type="ECO:0000256" key="1">
    <source>
        <dbReference type="ARBA" id="ARBA00004651"/>
    </source>
</evidence>
<evidence type="ECO:0000259" key="8">
    <source>
        <dbReference type="Pfam" id="PF01773"/>
    </source>
</evidence>
<evidence type="ECO:0008006" key="13">
    <source>
        <dbReference type="Google" id="ProtNLM"/>
    </source>
</evidence>
<dbReference type="AlphaFoldDB" id="A0AAN5I494"/>